<reference evidence="1" key="1">
    <citation type="submission" date="2021-08" db="EMBL/GenBank/DDBJ databases">
        <title>The first chromosome-level gecko genome reveals the dynamic sex chromosomes of Neotropical dwarf geckos (Sphaerodactylidae: Sphaerodactylus).</title>
        <authorList>
            <person name="Pinto B.J."/>
            <person name="Keating S.E."/>
            <person name="Gamble T."/>
        </authorList>
    </citation>
    <scope>NUCLEOTIDE SEQUENCE</scope>
    <source>
        <strain evidence="1">TG3544</strain>
    </source>
</reference>
<dbReference type="EMBL" id="CM037625">
    <property type="protein sequence ID" value="KAH7998657.1"/>
    <property type="molecule type" value="Genomic_DNA"/>
</dbReference>
<accession>A0ACB8F0S9</accession>
<keyword evidence="2" id="KW-1185">Reference proteome</keyword>
<sequence length="234" mass="26173">MQSQVSKLGNLGIAIFTQNATGHIEGESSGTQKTTNEAVAALTADRNREGPLRSESTMADYVTDDLTVASNSPTQRVTIPMPHHQVDLTATRRPHRSFQVTFGGDPDELAFFLIQVGFYMEVHGAGFRMDRERVFELGTQLRGEAVNWLVGLVETNAAELYDLEQFLLALRLRFEDPLTEEKAQASLQRLQQGTRSISDFAAEVRRLASRLRGWPELVLVQLFKDALSTEIQEH</sequence>
<organism evidence="1 2">
    <name type="scientific">Sphaerodactylus townsendi</name>
    <dbReference type="NCBI Taxonomy" id="933632"/>
    <lineage>
        <taxon>Eukaryota</taxon>
        <taxon>Metazoa</taxon>
        <taxon>Chordata</taxon>
        <taxon>Craniata</taxon>
        <taxon>Vertebrata</taxon>
        <taxon>Euteleostomi</taxon>
        <taxon>Lepidosauria</taxon>
        <taxon>Squamata</taxon>
        <taxon>Bifurcata</taxon>
        <taxon>Gekkota</taxon>
        <taxon>Sphaerodactylidae</taxon>
        <taxon>Sphaerodactylus</taxon>
    </lineage>
</organism>
<name>A0ACB8F0S9_9SAUR</name>
<proteinExistence type="predicted"/>
<evidence type="ECO:0000313" key="1">
    <source>
        <dbReference type="EMBL" id="KAH7998657.1"/>
    </source>
</evidence>
<protein>
    <submittedName>
        <fullName evidence="1">Uncharacterized protein</fullName>
    </submittedName>
</protein>
<evidence type="ECO:0000313" key="2">
    <source>
        <dbReference type="Proteomes" id="UP000827872"/>
    </source>
</evidence>
<dbReference type="Proteomes" id="UP000827872">
    <property type="component" value="Linkage Group LG12"/>
</dbReference>
<gene>
    <name evidence="1" type="ORF">K3G42_018769</name>
</gene>
<comment type="caution">
    <text evidence="1">The sequence shown here is derived from an EMBL/GenBank/DDBJ whole genome shotgun (WGS) entry which is preliminary data.</text>
</comment>